<sequence length="132" mass="15016">MKLLQHKILLLLLLISSGALAQGPQGDQIGAKILPSGERGIVKLLYVNPGESQVSINFYGKKGLLFNEEIKSNQFKNGFIKYYDLKSMKSGSYWVEIADSEMSIRYEIIFTDDIMWVSYWNNYTPQTEVAAR</sequence>
<evidence type="ECO:0000256" key="1">
    <source>
        <dbReference type="SAM" id="SignalP"/>
    </source>
</evidence>
<keyword evidence="1" id="KW-0732">Signal</keyword>
<evidence type="ECO:0000313" key="3">
    <source>
        <dbReference type="Proteomes" id="UP000614216"/>
    </source>
</evidence>
<dbReference type="AlphaFoldDB" id="A0A937FW18"/>
<evidence type="ECO:0000313" key="2">
    <source>
        <dbReference type="EMBL" id="MBL6446053.1"/>
    </source>
</evidence>
<feature type="signal peptide" evidence="1">
    <location>
        <begin position="1"/>
        <end position="21"/>
    </location>
</feature>
<accession>A0A937FW18</accession>
<dbReference type="Proteomes" id="UP000614216">
    <property type="component" value="Unassembled WGS sequence"/>
</dbReference>
<name>A0A937FW18_9BACT</name>
<gene>
    <name evidence="2" type="ORF">JMN32_07030</name>
</gene>
<comment type="caution">
    <text evidence="2">The sequence shown here is derived from an EMBL/GenBank/DDBJ whole genome shotgun (WGS) entry which is preliminary data.</text>
</comment>
<keyword evidence="3" id="KW-1185">Reference proteome</keyword>
<feature type="chain" id="PRO_5037497797" description="Secretion system C-terminal sorting domain-containing protein" evidence="1">
    <location>
        <begin position="22"/>
        <end position="132"/>
    </location>
</feature>
<proteinExistence type="predicted"/>
<organism evidence="2 3">
    <name type="scientific">Fulvivirga marina</name>
    <dbReference type="NCBI Taxonomy" id="2494733"/>
    <lineage>
        <taxon>Bacteria</taxon>
        <taxon>Pseudomonadati</taxon>
        <taxon>Bacteroidota</taxon>
        <taxon>Cytophagia</taxon>
        <taxon>Cytophagales</taxon>
        <taxon>Fulvivirgaceae</taxon>
        <taxon>Fulvivirga</taxon>
    </lineage>
</organism>
<evidence type="ECO:0008006" key="4">
    <source>
        <dbReference type="Google" id="ProtNLM"/>
    </source>
</evidence>
<dbReference type="EMBL" id="JAEUGD010000023">
    <property type="protein sequence ID" value="MBL6446053.1"/>
    <property type="molecule type" value="Genomic_DNA"/>
</dbReference>
<reference evidence="2" key="1">
    <citation type="submission" date="2021-01" db="EMBL/GenBank/DDBJ databases">
        <title>Fulvivirga kasyanovii gen. nov., sp nov., a novel member of the phylum Bacteroidetes isolated from seawater in a mussel farm.</title>
        <authorList>
            <person name="Zhao L.-H."/>
            <person name="Wang Z.-J."/>
        </authorList>
    </citation>
    <scope>NUCLEOTIDE SEQUENCE</scope>
    <source>
        <strain evidence="2">29W222</strain>
    </source>
</reference>
<dbReference type="RefSeq" id="WP_202855601.1">
    <property type="nucleotide sequence ID" value="NZ_JAEUGD010000023.1"/>
</dbReference>
<protein>
    <recommendedName>
        <fullName evidence="4">Secretion system C-terminal sorting domain-containing protein</fullName>
    </recommendedName>
</protein>